<sequence>MMKSFLCRGKSYPYSKFSNFDNPSTTPTIWVGFNCKTGQKCGRVAVRRPSKDSWQSKSLHVPDETNSIKEWSLSNPNGNCSSFSPFSCSFAVTIQVVA</sequence>
<dbReference type="AlphaFoldDB" id="A0A5D2EQJ6"/>
<evidence type="ECO:0000313" key="1">
    <source>
        <dbReference type="EMBL" id="TYG95168.1"/>
    </source>
</evidence>
<organism evidence="1 2">
    <name type="scientific">Gossypium darwinii</name>
    <name type="common">Darwin's cotton</name>
    <name type="synonym">Gossypium barbadense var. darwinii</name>
    <dbReference type="NCBI Taxonomy" id="34276"/>
    <lineage>
        <taxon>Eukaryota</taxon>
        <taxon>Viridiplantae</taxon>
        <taxon>Streptophyta</taxon>
        <taxon>Embryophyta</taxon>
        <taxon>Tracheophyta</taxon>
        <taxon>Spermatophyta</taxon>
        <taxon>Magnoliopsida</taxon>
        <taxon>eudicotyledons</taxon>
        <taxon>Gunneridae</taxon>
        <taxon>Pentapetalae</taxon>
        <taxon>rosids</taxon>
        <taxon>malvids</taxon>
        <taxon>Malvales</taxon>
        <taxon>Malvaceae</taxon>
        <taxon>Malvoideae</taxon>
        <taxon>Gossypium</taxon>
    </lineage>
</organism>
<keyword evidence="2" id="KW-1185">Reference proteome</keyword>
<dbReference type="EMBL" id="CM017698">
    <property type="protein sequence ID" value="TYG95168.1"/>
    <property type="molecule type" value="Genomic_DNA"/>
</dbReference>
<proteinExistence type="predicted"/>
<accession>A0A5D2EQJ6</accession>
<evidence type="ECO:0000313" key="2">
    <source>
        <dbReference type="Proteomes" id="UP000323506"/>
    </source>
</evidence>
<gene>
    <name evidence="1" type="ORF">ES288_A11G247000v1</name>
</gene>
<dbReference type="Proteomes" id="UP000323506">
    <property type="component" value="Chromosome A11"/>
</dbReference>
<name>A0A5D2EQJ6_GOSDA</name>
<reference evidence="1 2" key="1">
    <citation type="submission" date="2019-06" db="EMBL/GenBank/DDBJ databases">
        <title>WGS assembly of Gossypium darwinii.</title>
        <authorList>
            <person name="Chen Z.J."/>
            <person name="Sreedasyam A."/>
            <person name="Ando A."/>
            <person name="Song Q."/>
            <person name="De L."/>
            <person name="Hulse-Kemp A."/>
            <person name="Ding M."/>
            <person name="Ye W."/>
            <person name="Kirkbride R."/>
            <person name="Jenkins J."/>
            <person name="Plott C."/>
            <person name="Lovell J."/>
            <person name="Lin Y.-M."/>
            <person name="Vaughn R."/>
            <person name="Liu B."/>
            <person name="Li W."/>
            <person name="Simpson S."/>
            <person name="Scheffler B."/>
            <person name="Saski C."/>
            <person name="Grover C."/>
            <person name="Hu G."/>
            <person name="Conover J."/>
            <person name="Carlson J."/>
            <person name="Shu S."/>
            <person name="Boston L."/>
            <person name="Williams M."/>
            <person name="Peterson D."/>
            <person name="Mcgee K."/>
            <person name="Jones D."/>
            <person name="Wendel J."/>
            <person name="Stelly D."/>
            <person name="Grimwood J."/>
            <person name="Schmutz J."/>
        </authorList>
    </citation>
    <scope>NUCLEOTIDE SEQUENCE [LARGE SCALE GENOMIC DNA]</scope>
    <source>
        <strain evidence="1">1808015.09</strain>
    </source>
</reference>
<feature type="non-terminal residue" evidence="1">
    <location>
        <position position="98"/>
    </location>
</feature>
<protein>
    <submittedName>
        <fullName evidence="1">Uncharacterized protein</fullName>
    </submittedName>
</protein>